<dbReference type="GO" id="GO:0008903">
    <property type="term" value="F:hydroxypyruvate isomerase activity"/>
    <property type="evidence" value="ECO:0007669"/>
    <property type="project" value="UniProtKB-EC"/>
</dbReference>
<dbReference type="PIRSF" id="PIRSF006241">
    <property type="entry name" value="HyI"/>
    <property type="match status" value="1"/>
</dbReference>
<dbReference type="InterPro" id="IPR053398">
    <property type="entry name" value="HPT_OtnI_isomerases"/>
</dbReference>
<dbReference type="Pfam" id="PF01261">
    <property type="entry name" value="AP_endonuc_2"/>
    <property type="match status" value="1"/>
</dbReference>
<dbReference type="EMBL" id="CABFNB010000166">
    <property type="protein sequence ID" value="VTZ66047.1"/>
    <property type="molecule type" value="Genomic_DNA"/>
</dbReference>
<dbReference type="NCBIfam" id="NF043033">
    <property type="entry name" value="OxoTetrIsom"/>
    <property type="match status" value="1"/>
</dbReference>
<dbReference type="RefSeq" id="WP_180162395.1">
    <property type="nucleotide sequence ID" value="NZ_CABFNB010000166.1"/>
</dbReference>
<evidence type="ECO:0000256" key="3">
    <source>
        <dbReference type="PIRSR" id="PIRSR006241-50"/>
    </source>
</evidence>
<dbReference type="AlphaFoldDB" id="A0A508XC41"/>
<accession>A0A508XC41</accession>
<name>A0A508XC41_9HYPH</name>
<dbReference type="Gene3D" id="3.20.20.150">
    <property type="entry name" value="Divalent-metal-dependent TIM barrel enzymes"/>
    <property type="match status" value="1"/>
</dbReference>
<evidence type="ECO:0000313" key="5">
    <source>
        <dbReference type="EMBL" id="VTZ66047.1"/>
    </source>
</evidence>
<dbReference type="InterPro" id="IPR017643">
    <property type="entry name" value="Hydroxypyruvate_isomerase"/>
</dbReference>
<keyword evidence="5" id="KW-0670">Pyruvate</keyword>
<organism evidence="5">
    <name type="scientific">Sinorhizobium medicae</name>
    <dbReference type="NCBI Taxonomy" id="110321"/>
    <lineage>
        <taxon>Bacteria</taxon>
        <taxon>Pseudomonadati</taxon>
        <taxon>Pseudomonadota</taxon>
        <taxon>Alphaproteobacteria</taxon>
        <taxon>Hyphomicrobiales</taxon>
        <taxon>Rhizobiaceae</taxon>
        <taxon>Sinorhizobium/Ensifer group</taxon>
        <taxon>Sinorhizobium</taxon>
    </lineage>
</organism>
<feature type="domain" description="Xylose isomerase-like TIM barrel" evidence="4">
    <location>
        <begin position="21"/>
        <end position="255"/>
    </location>
</feature>
<dbReference type="NCBIfam" id="TIGR03234">
    <property type="entry name" value="OH-pyruv-isom"/>
    <property type="match status" value="1"/>
</dbReference>
<comment type="similarity">
    <text evidence="2">Belongs to the hyi family.</text>
</comment>
<dbReference type="InterPro" id="IPR036237">
    <property type="entry name" value="Xyl_isomerase-like_sf"/>
</dbReference>
<evidence type="ECO:0000256" key="2">
    <source>
        <dbReference type="PIRNR" id="PIRNR006241"/>
    </source>
</evidence>
<protein>
    <submittedName>
        <fullName evidence="5">Hydroxypyruvate isomerase</fullName>
        <ecNumber evidence="5">5.3.1.22</ecNumber>
    </submittedName>
</protein>
<dbReference type="InterPro" id="IPR050417">
    <property type="entry name" value="Sugar_Epim/Isomerase"/>
</dbReference>
<sequence length="261" mass="28935">MPKFAANLSMLYTEYSFIERFAAASADGFKAVEYVSPYEETPDAIAAELRRNGLTQALFNLPAGDWSAGERGIACLPDRVEEFEASVDTAIAYAHALDCCKINCLAGIAPAGMEPDVAEATLADNLRYAAERLAAAGISLVFEPINTRDIPGYFVATTDHAERIMDRVDHHNLLIQYDFYHMQIMQGDLLSTFERLQRRIGHVQIADNPGRHEPGTGEINHGFIFKRLDELGYEGWVGCEYKPAVGTRAGLDWLKMLQQGN</sequence>
<evidence type="ECO:0000259" key="4">
    <source>
        <dbReference type="Pfam" id="PF01261"/>
    </source>
</evidence>
<dbReference type="EC" id="5.3.1.22" evidence="5"/>
<dbReference type="PANTHER" id="PTHR43489:SF13">
    <property type="entry name" value="HYDROXYPYRUVATE ISOMERASE"/>
    <property type="match status" value="1"/>
</dbReference>
<dbReference type="InterPro" id="IPR013022">
    <property type="entry name" value="Xyl_isomerase-like_TIM-brl"/>
</dbReference>
<dbReference type="InterPro" id="IPR026040">
    <property type="entry name" value="HyI-like"/>
</dbReference>
<proteinExistence type="inferred from homology"/>
<dbReference type="GO" id="GO:0046487">
    <property type="term" value="P:glyoxylate metabolic process"/>
    <property type="evidence" value="ECO:0007669"/>
    <property type="project" value="TreeGrafter"/>
</dbReference>
<feature type="active site" description="Proton donor/acceptor" evidence="3">
    <location>
        <position position="240"/>
    </location>
</feature>
<reference evidence="5" key="1">
    <citation type="submission" date="2019-06" db="EMBL/GenBank/DDBJ databases">
        <authorList>
            <person name="Le Quere A."/>
            <person name="Colella S."/>
        </authorList>
    </citation>
    <scope>NUCLEOTIDE SEQUENCE</scope>
    <source>
        <strain evidence="5">EmedicaeMD41</strain>
    </source>
</reference>
<dbReference type="SUPFAM" id="SSF51658">
    <property type="entry name" value="Xylose isomerase-like"/>
    <property type="match status" value="1"/>
</dbReference>
<dbReference type="Proteomes" id="UP000507954">
    <property type="component" value="Unassembled WGS sequence"/>
</dbReference>
<keyword evidence="1 2" id="KW-0413">Isomerase</keyword>
<evidence type="ECO:0000256" key="1">
    <source>
        <dbReference type="ARBA" id="ARBA00023235"/>
    </source>
</evidence>
<feature type="active site" description="Proton donor/acceptor" evidence="3">
    <location>
        <position position="143"/>
    </location>
</feature>
<dbReference type="PANTHER" id="PTHR43489">
    <property type="entry name" value="ISOMERASE"/>
    <property type="match status" value="1"/>
</dbReference>
<gene>
    <name evidence="5" type="primary">hyi</name>
    <name evidence="5" type="ORF">EMEDMD4_940075</name>
</gene>
<dbReference type="FunFam" id="3.20.20.150:FF:000007">
    <property type="entry name" value="Hydroxypyruvate isomerase"/>
    <property type="match status" value="1"/>
</dbReference>